<dbReference type="AlphaFoldDB" id="A0AAE9Y864"/>
<comment type="similarity">
    <text evidence="1">Belongs to the PGI/PMI family.</text>
</comment>
<dbReference type="PROSITE" id="PS51464">
    <property type="entry name" value="SIS"/>
    <property type="match status" value="1"/>
</dbReference>
<dbReference type="GO" id="GO:1901135">
    <property type="term" value="P:carbohydrate derivative metabolic process"/>
    <property type="evidence" value="ECO:0007669"/>
    <property type="project" value="InterPro"/>
</dbReference>
<protein>
    <submittedName>
        <fullName evidence="5">Bifunctional phosphoglucose/phosphomannose isomerase</fullName>
    </submittedName>
</protein>
<evidence type="ECO:0000313" key="6">
    <source>
        <dbReference type="Proteomes" id="UP001216390"/>
    </source>
</evidence>
<dbReference type="Pfam" id="PF01380">
    <property type="entry name" value="SIS"/>
    <property type="match status" value="1"/>
</dbReference>
<dbReference type="InterPro" id="IPR019490">
    <property type="entry name" value="Glu6P/Mann6P_isomerase_C"/>
</dbReference>
<feature type="compositionally biased region" description="Basic and acidic residues" evidence="3">
    <location>
        <begin position="345"/>
        <end position="355"/>
    </location>
</feature>
<evidence type="ECO:0000256" key="2">
    <source>
        <dbReference type="ARBA" id="ARBA00023235"/>
    </source>
</evidence>
<dbReference type="EMBL" id="CP116942">
    <property type="protein sequence ID" value="WCO68520.1"/>
    <property type="molecule type" value="Genomic_DNA"/>
</dbReference>
<feature type="domain" description="SIS" evidence="4">
    <location>
        <begin position="42"/>
        <end position="198"/>
    </location>
</feature>
<proteinExistence type="inferred from homology"/>
<keyword evidence="2 5" id="KW-0413">Isomerase</keyword>
<dbReference type="GO" id="GO:0005975">
    <property type="term" value="P:carbohydrate metabolic process"/>
    <property type="evidence" value="ECO:0007669"/>
    <property type="project" value="InterPro"/>
</dbReference>
<name>A0AAE9Y864_9ACTN</name>
<dbReference type="Proteomes" id="UP001216390">
    <property type="component" value="Chromosome"/>
</dbReference>
<dbReference type="CDD" id="cd05637">
    <property type="entry name" value="SIS_PGI_PMI_2"/>
    <property type="match status" value="1"/>
</dbReference>
<keyword evidence="6" id="KW-1185">Reference proteome</keyword>
<dbReference type="GO" id="GO:0004347">
    <property type="term" value="F:glucose-6-phosphate isomerase activity"/>
    <property type="evidence" value="ECO:0007669"/>
    <property type="project" value="InterPro"/>
</dbReference>
<dbReference type="Pfam" id="PF10432">
    <property type="entry name" value="bact-PGI_C"/>
    <property type="match status" value="1"/>
</dbReference>
<reference evidence="5" key="1">
    <citation type="submission" date="2023-01" db="EMBL/GenBank/DDBJ databases">
        <title>The diversity of Class Acidimicrobiia in South China Sea sediment environments and the proposal of Iamia marina sp. nov., a novel species of the genus Iamia.</title>
        <authorList>
            <person name="He Y."/>
            <person name="Tian X."/>
        </authorList>
    </citation>
    <scope>NUCLEOTIDE SEQUENCE</scope>
    <source>
        <strain evidence="5">DSM 19957</strain>
    </source>
</reference>
<evidence type="ECO:0000259" key="4">
    <source>
        <dbReference type="PROSITE" id="PS51464"/>
    </source>
</evidence>
<dbReference type="GO" id="GO:0097367">
    <property type="term" value="F:carbohydrate derivative binding"/>
    <property type="evidence" value="ECO:0007669"/>
    <property type="project" value="InterPro"/>
</dbReference>
<dbReference type="GO" id="GO:0004476">
    <property type="term" value="F:mannose-6-phosphate isomerase activity"/>
    <property type="evidence" value="ECO:0007669"/>
    <property type="project" value="InterPro"/>
</dbReference>
<gene>
    <name evidence="5" type="ORF">PO878_07235</name>
</gene>
<organism evidence="5 6">
    <name type="scientific">Iamia majanohamensis</name>
    <dbReference type="NCBI Taxonomy" id="467976"/>
    <lineage>
        <taxon>Bacteria</taxon>
        <taxon>Bacillati</taxon>
        <taxon>Actinomycetota</taxon>
        <taxon>Acidimicrobiia</taxon>
        <taxon>Acidimicrobiales</taxon>
        <taxon>Iamiaceae</taxon>
        <taxon>Iamia</taxon>
    </lineage>
</organism>
<accession>A0AAE9Y864</accession>
<dbReference type="SUPFAM" id="SSF53697">
    <property type="entry name" value="SIS domain"/>
    <property type="match status" value="1"/>
</dbReference>
<dbReference type="RefSeq" id="WP_272738036.1">
    <property type="nucleotide sequence ID" value="NZ_CP116942.1"/>
</dbReference>
<evidence type="ECO:0000256" key="3">
    <source>
        <dbReference type="SAM" id="MobiDB-lite"/>
    </source>
</evidence>
<dbReference type="KEGG" id="ima:PO878_07235"/>
<evidence type="ECO:0000256" key="1">
    <source>
        <dbReference type="ARBA" id="ARBA00010523"/>
    </source>
</evidence>
<dbReference type="InterPro" id="IPR001347">
    <property type="entry name" value="SIS_dom"/>
</dbReference>
<evidence type="ECO:0000313" key="5">
    <source>
        <dbReference type="EMBL" id="WCO68520.1"/>
    </source>
</evidence>
<dbReference type="Gene3D" id="3.40.50.10490">
    <property type="entry name" value="Glucose-6-phosphate isomerase like protein, domain 1"/>
    <property type="match status" value="2"/>
</dbReference>
<dbReference type="InterPro" id="IPR046348">
    <property type="entry name" value="SIS_dom_sf"/>
</dbReference>
<sequence>MVGGTGEGGTGPTRRGIDTLGLREATLGLADQVADAVAVGEAVDGLPAGEDVANVLVLGMGAAGAVGDVLEAVGELFLPVPVVVAKGYDAPSFLGSDTLVVAVSHSGDTEEVLVAAEEAQQAGARMLAVTSGGRLAELAGEWGVPVAPVPDGLVASRAALGAMAVPPLVCLERMGLFPGAHGWIQAAVDQLRVRADELSSDRSSAVALARRLGRSLPIVYGSGAVGRVAATRWKTQVNENAKSPAFANVLPEAGHNEVVGWGQNGDLTRQVFQMVFLRHDEEHPQQARRFAALETVLDEVVGGIHTVEAAGEGALAQLLDLCLVGDAVSLELAAQEGVDPGPTPVRDDLARLADT</sequence>
<feature type="region of interest" description="Disordered" evidence="3">
    <location>
        <begin position="336"/>
        <end position="355"/>
    </location>
</feature>